<dbReference type="KEGG" id="maer:DAI18_01380"/>
<evidence type="ECO:0000259" key="2">
    <source>
        <dbReference type="Pfam" id="PF05088"/>
    </source>
</evidence>
<dbReference type="Pfam" id="PF21074">
    <property type="entry name" value="GDH_C"/>
    <property type="match status" value="1"/>
</dbReference>
<dbReference type="Pfam" id="PF21073">
    <property type="entry name" value="GDH_HM1"/>
    <property type="match status" value="1"/>
</dbReference>
<dbReference type="PANTHER" id="PTHR43403">
    <property type="entry name" value="NAD-SPECIFIC GLUTAMATE DEHYDROGENASE"/>
    <property type="match status" value="1"/>
</dbReference>
<dbReference type="InterPro" id="IPR049056">
    <property type="entry name" value="NAD_Glu_DH_HM3"/>
</dbReference>
<dbReference type="Pfam" id="PF21077">
    <property type="entry name" value="GDH_ACT3"/>
    <property type="match status" value="1"/>
</dbReference>
<name>A0A2U3THF2_9NEIS</name>
<dbReference type="GO" id="GO:0004352">
    <property type="term" value="F:glutamate dehydrogenase (NAD+) activity"/>
    <property type="evidence" value="ECO:0007669"/>
    <property type="project" value="InterPro"/>
</dbReference>
<dbReference type="GO" id="GO:0004069">
    <property type="term" value="F:L-aspartate:2-oxoglutarate aminotransferase activity"/>
    <property type="evidence" value="ECO:0007669"/>
    <property type="project" value="InterPro"/>
</dbReference>
<sequence>MSLNNKTELAQLIAAIDDVARQSLSAEQAKRMATVFHAYYEEAEAADLKRSSAQDLFGAAMAHIEFARVRQPGTHKARIYNPELERHGWQSTHSVIEIVNDDMPFLIDSLAMFLARHNLALHELVHPVLSVGRDAAGAITEIRRTEDRTLPLESFIHIEIDRVTDAALLDSLNAELAQVLDAVRAAVVDQPAMRERLGELQTELAGRPGDAEEAAFLEWMADSHFVLMGYCDYDLVERDGHDALRIVADSGLGILRNQGGKQFSGSFEQLPEQMKARARDPQALVLNKSQSISRIHRAAHLDYVAVKKFGADGSVVGERRILGLYTASAYHTSPKDIPILRHKIAEVVRLCDFVDDSYKAKTLNFVLETYPRDELFEIPTDALLTIAQGLVNLQERPRVRLFARTDIYHRYVSCLVFIPRDSFNTELRVRVEKILLDAFNGKSCEFSVSVADANLARVHYIVNIQDASLPEYDVDDIEAEIARVARGWVDELHQQLIEQRGEEDGNRLQNLYKAAFPLAYRDEFAPRNAVTDIARLDALTSERPIAFKLYRPLSRLGSGWHLKVFRFGSPVSLSQSMPILENLGVKVQDERPYRVNRADGIDLWLNDFGLDVAAEALEDDATRENLQNVLMAISRGLLESDGFNRLALVAGLDWREIALVRALAKYLRQAGLTFSQQYVEQCVAGYPAITTRLVALFHARQNPARASAEEAERLLGEIRDALANVANLDEDRILNGLLTVILAIRRSNYFQTARDGQPKAYMSFKLESGAIPFLPDPKPLYEIWVYGTRVEGVHLRGSKVARGGLRWSDRMEDFRTEVLGLVKAQMVKNSVIVPQGSKGGFVCKQLPPSTDREAWLAEGIACYKTFISGLLDITDNLVTGKVVPPADVVRLDADDPYLVVAADKGTATFSDIANGVSAEYGFWLDDAFASGGSAGYDHKKMGITARGAWESVKRHFRHLGRDIQNEDFTVIGIGDMSGDVFGNGMLLSEHIRLIAAFDHRHVFLDPNPDAAASFAERARLFNLPRSSWADYNAALISQGGGIYPRSAKSIELTPEVRAWLKTERTSMAPTELIHEILKAEADLLYNGGIGTYIKASSESHADARDRASDGLRVDGCDLNVRVVGEGGNLGATQRGRIEFARKGGLICTDAIDNSAGVDCSDHEVNIKILLGSVIQAGDMTLKQRNDLLAEMTDEVGQLVLRNNYLQTQILAINRANSLGMLNAQQRMIGHLEKTGELKRQIEFLPNDDEINERRLAKQGLTSPEVAVLLAYSKISLDKALLASDLPDGADFEPVLVDYFPHPLQQRFGEAMKSHHLRREIIANQLANRVVNRMGATFAFRMQEETNLPAADIARAFWAADHIFGAESLWRAIEALDNRAPADLQVELMVEIRTLIERACRWLLRNRKNYSGVADAVAQFHDGAQTLLAALPDLVPTTLNTRVASRQLAWIEAGVPESLALTLARLEFVPAFFDIIELARASGVELVVAARTYYALGRELELDWLSQAVTRLPRDNRWQSLARTALRDDLYRLHRELASTALACPACGADDYASSWLSGRDGALVAVRQTQAELKGYGQLDLAMLSAGMREIANQLMA</sequence>
<dbReference type="Pfam" id="PF05088">
    <property type="entry name" value="Bac_GDH_CD"/>
    <property type="match status" value="1"/>
</dbReference>
<dbReference type="InterPro" id="IPR048381">
    <property type="entry name" value="GDH_C"/>
</dbReference>
<gene>
    <name evidence="7" type="ORF">DAI18_01380</name>
</gene>
<organism evidence="7 8">
    <name type="scientific">Microvirgula aerodenitrificans</name>
    <dbReference type="NCBI Taxonomy" id="57480"/>
    <lineage>
        <taxon>Bacteria</taxon>
        <taxon>Pseudomonadati</taxon>
        <taxon>Pseudomonadota</taxon>
        <taxon>Betaproteobacteria</taxon>
        <taxon>Neisseriales</taxon>
        <taxon>Aquaspirillaceae</taxon>
        <taxon>Microvirgula</taxon>
    </lineage>
</organism>
<evidence type="ECO:0000313" key="7">
    <source>
        <dbReference type="EMBL" id="AVY92842.1"/>
    </source>
</evidence>
<proteinExistence type="predicted"/>
<feature type="domain" description="NAD-glutamate dehydrogenase catalytic" evidence="2">
    <location>
        <begin position="717"/>
        <end position="1212"/>
    </location>
</feature>
<dbReference type="STRING" id="1122240.GCA_000620105_00926"/>
<feature type="domain" description="NAD-specific glutamate dehydrogenase C-terminal" evidence="3">
    <location>
        <begin position="1257"/>
        <end position="1592"/>
    </location>
</feature>
<dbReference type="InterPro" id="IPR049059">
    <property type="entry name" value="NAD_Glu_DH_HM1"/>
</dbReference>
<dbReference type="InterPro" id="IPR049062">
    <property type="entry name" value="NAD_Glu_DH_ACT2"/>
</dbReference>
<dbReference type="InterPro" id="IPR049064">
    <property type="entry name" value="NAD_Glu_DH_ACT3"/>
</dbReference>
<dbReference type="Pfam" id="PF21079">
    <property type="entry name" value="GDH_HM2"/>
    <property type="match status" value="1"/>
</dbReference>
<dbReference type="InterPro" id="IPR046346">
    <property type="entry name" value="Aminoacid_DH-like_N_sf"/>
</dbReference>
<dbReference type="Proteomes" id="UP000244173">
    <property type="component" value="Chromosome"/>
</dbReference>
<dbReference type="Pfam" id="PF21078">
    <property type="entry name" value="GDH_HM3"/>
    <property type="match status" value="1"/>
</dbReference>
<feature type="domain" description="NAD-glutamate dehydrogenase ACT2" evidence="5">
    <location>
        <begin position="400"/>
        <end position="488"/>
    </location>
</feature>
<dbReference type="GO" id="GO:0006538">
    <property type="term" value="P:L-glutamate catabolic process"/>
    <property type="evidence" value="ECO:0007669"/>
    <property type="project" value="InterPro"/>
</dbReference>
<accession>A0A2U3THF2</accession>
<dbReference type="PANTHER" id="PTHR43403:SF1">
    <property type="entry name" value="NAD-SPECIFIC GLUTAMATE DEHYDROGENASE"/>
    <property type="match status" value="1"/>
</dbReference>
<dbReference type="PIRSF" id="PIRSF036761">
    <property type="entry name" value="GDH_Mll4104"/>
    <property type="match status" value="1"/>
</dbReference>
<keyword evidence="1" id="KW-0560">Oxidoreductase</keyword>
<dbReference type="Gene3D" id="3.40.50.720">
    <property type="entry name" value="NAD(P)-binding Rossmann-like Domain"/>
    <property type="match status" value="1"/>
</dbReference>
<keyword evidence="8" id="KW-1185">Reference proteome</keyword>
<evidence type="ECO:0000259" key="5">
    <source>
        <dbReference type="Pfam" id="PF21076"/>
    </source>
</evidence>
<dbReference type="OrthoDB" id="9758052at2"/>
<evidence type="ECO:0000259" key="3">
    <source>
        <dbReference type="Pfam" id="PF21074"/>
    </source>
</evidence>
<dbReference type="Pfam" id="PF21075">
    <property type="entry name" value="GDH_ACT1"/>
    <property type="match status" value="1"/>
</dbReference>
<reference evidence="7 8" key="1">
    <citation type="submission" date="2018-04" db="EMBL/GenBank/DDBJ databases">
        <title>Denitrifier Microvirgula.</title>
        <authorList>
            <person name="Anderson E."/>
            <person name="Jang J."/>
            <person name="Ishii S."/>
        </authorList>
    </citation>
    <scope>NUCLEOTIDE SEQUENCE [LARGE SCALE GENOMIC DNA]</scope>
    <source>
        <strain evidence="7 8">BE2.4</strain>
    </source>
</reference>
<dbReference type="SUPFAM" id="SSF53223">
    <property type="entry name" value="Aminoacid dehydrogenase-like, N-terminal domain"/>
    <property type="match status" value="1"/>
</dbReference>
<dbReference type="Pfam" id="PF21076">
    <property type="entry name" value="GDH_ACT2"/>
    <property type="match status" value="1"/>
</dbReference>
<dbReference type="InterPro" id="IPR028971">
    <property type="entry name" value="NAD-GDH_cat"/>
</dbReference>
<dbReference type="InterPro" id="IPR036291">
    <property type="entry name" value="NAD(P)-bd_dom_sf"/>
</dbReference>
<protein>
    <submittedName>
        <fullName evidence="7">NAD-glutamate dehydrogenase</fullName>
    </submittedName>
</protein>
<dbReference type="InterPro" id="IPR007780">
    <property type="entry name" value="NAD_Glu_DH_bac"/>
</dbReference>
<evidence type="ECO:0000256" key="1">
    <source>
        <dbReference type="ARBA" id="ARBA00023002"/>
    </source>
</evidence>
<dbReference type="SUPFAM" id="SSF51735">
    <property type="entry name" value="NAD(P)-binding Rossmann-fold domains"/>
    <property type="match status" value="1"/>
</dbReference>
<evidence type="ECO:0000259" key="4">
    <source>
        <dbReference type="Pfam" id="PF21075"/>
    </source>
</evidence>
<dbReference type="InterPro" id="IPR024727">
    <property type="entry name" value="NAD_Glu_DH_N_ACT1"/>
</dbReference>
<feature type="domain" description="NAD-glutamate dehydrogenase ACT3" evidence="6">
    <location>
        <begin position="545"/>
        <end position="618"/>
    </location>
</feature>
<dbReference type="InterPro" id="IPR049058">
    <property type="entry name" value="NAD_Glu_DH_HM2"/>
</dbReference>
<evidence type="ECO:0000313" key="8">
    <source>
        <dbReference type="Proteomes" id="UP000244173"/>
    </source>
</evidence>
<dbReference type="RefSeq" id="WP_028498343.1">
    <property type="nucleotide sequence ID" value="NZ_CAURZP010000007.1"/>
</dbReference>
<feature type="domain" description="NAD-glutamate dehydrogenase N-terminal ACT1" evidence="4">
    <location>
        <begin position="37"/>
        <end position="176"/>
    </location>
</feature>
<evidence type="ECO:0000259" key="6">
    <source>
        <dbReference type="Pfam" id="PF21077"/>
    </source>
</evidence>
<dbReference type="EMBL" id="CP028519">
    <property type="protein sequence ID" value="AVY92842.1"/>
    <property type="molecule type" value="Genomic_DNA"/>
</dbReference>